<dbReference type="GO" id="GO:0004177">
    <property type="term" value="F:aminopeptidase activity"/>
    <property type="evidence" value="ECO:0007669"/>
    <property type="project" value="UniProtKB-KW"/>
</dbReference>
<comment type="caution">
    <text evidence="4">The sequence shown here is derived from an EMBL/GenBank/DDBJ whole genome shotgun (WGS) entry which is preliminary data.</text>
</comment>
<feature type="domain" description="OmpR/PhoB-type" evidence="3">
    <location>
        <begin position="1"/>
        <end position="98"/>
    </location>
</feature>
<dbReference type="PROSITE" id="PS51755">
    <property type="entry name" value="OMPR_PHOB"/>
    <property type="match status" value="1"/>
</dbReference>
<dbReference type="InterPro" id="IPR036388">
    <property type="entry name" value="WH-like_DNA-bd_sf"/>
</dbReference>
<sequence>MLLFDGELEFDTEVFELRLAGARVPLEPQAFDVLAYLVAHRDRVVGKEELMDAVWGGRFVSETAVSTRIKQIRRAIGDDGHTQRIIRTVHGRGYRFIAEPTGPRPASGTGPVTTLRSPIRYTVSDGLHIAYQVTGGGDLDLVLVSGFVSHLELDWGDPRHAHFLDRLGLFGRLIRFDKRGTGMSDRPIGLPDLETRMHDVLAVMDAAGSRQAVLIGYSEGGPMAILFAAAHPERVAALVLYGCYAKRTWTEDYPGAQTIEGWAAYTDRLVTEWDWEADMRMRCPSADPSMQRWWAQRMRAAATPSTVRALMDMNSLVDVRETLPAVRVPTLVVHRDGDALTRTEEAKYLAERIPGARLVLMPGDDHFVSGDPDQILDAIEPFLGELAGHTEPALSLAAIAAPAGPGAARLAAGLTVAGGRLRSGPGGRPVVQFDGPATAVRAGLAQLSGAGRLGIAIAEIPRQDTAVEAYGVQLALDLADNAPPGSLWVSSAVRDLLAGSGVTLEPAGDDPAGAVGSRQVYRAVAAT</sequence>
<evidence type="ECO:0000256" key="2">
    <source>
        <dbReference type="PROSITE-ProRule" id="PRU01091"/>
    </source>
</evidence>
<keyword evidence="1 2" id="KW-0238">DNA-binding</keyword>
<accession>A0A4R6KBH6</accession>
<dbReference type="SUPFAM" id="SSF53474">
    <property type="entry name" value="alpha/beta-Hydrolases"/>
    <property type="match status" value="1"/>
</dbReference>
<dbReference type="InterPro" id="IPR050471">
    <property type="entry name" value="AB_hydrolase"/>
</dbReference>
<dbReference type="InterPro" id="IPR022742">
    <property type="entry name" value="Hydrolase_4"/>
</dbReference>
<dbReference type="GO" id="GO:0003677">
    <property type="term" value="F:DNA binding"/>
    <property type="evidence" value="ECO:0007669"/>
    <property type="project" value="UniProtKB-UniRule"/>
</dbReference>
<dbReference type="InterPro" id="IPR001867">
    <property type="entry name" value="OmpR/PhoB-type_DNA-bd"/>
</dbReference>
<dbReference type="CDD" id="cd00383">
    <property type="entry name" value="trans_reg_C"/>
    <property type="match status" value="1"/>
</dbReference>
<dbReference type="AlphaFoldDB" id="A0A4R6KBH6"/>
<dbReference type="SMART" id="SM00862">
    <property type="entry name" value="Trans_reg_C"/>
    <property type="match status" value="1"/>
</dbReference>
<dbReference type="InterPro" id="IPR000073">
    <property type="entry name" value="AB_hydrolase_1"/>
</dbReference>
<keyword evidence="4" id="KW-0378">Hydrolase</keyword>
<evidence type="ECO:0000313" key="4">
    <source>
        <dbReference type="EMBL" id="TDO47362.1"/>
    </source>
</evidence>
<dbReference type="SUPFAM" id="SSF46894">
    <property type="entry name" value="C-terminal effector domain of the bipartite response regulators"/>
    <property type="match status" value="1"/>
</dbReference>
<dbReference type="InterPro" id="IPR016032">
    <property type="entry name" value="Sig_transdc_resp-reg_C-effctor"/>
</dbReference>
<protein>
    <submittedName>
        <fullName evidence="4">Serine aminopeptidase S33 family</fullName>
    </submittedName>
</protein>
<dbReference type="InterPro" id="IPR029058">
    <property type="entry name" value="AB_hydrolase_fold"/>
</dbReference>
<gene>
    <name evidence="4" type="ORF">EV643_109259</name>
</gene>
<name>A0A4R6KBH6_9ACTN</name>
<proteinExistence type="predicted"/>
<keyword evidence="4" id="KW-0645">Protease</keyword>
<dbReference type="Gene3D" id="3.40.50.1820">
    <property type="entry name" value="alpha/beta hydrolase"/>
    <property type="match status" value="1"/>
</dbReference>
<dbReference type="PANTHER" id="PTHR43433:SF8">
    <property type="entry name" value="BIFUNCTIONAL LIPASE_ADENYLATE CYCLASE LIPJ"/>
    <property type="match status" value="1"/>
</dbReference>
<dbReference type="EMBL" id="SNWQ01000009">
    <property type="protein sequence ID" value="TDO47362.1"/>
    <property type="molecule type" value="Genomic_DNA"/>
</dbReference>
<dbReference type="Proteomes" id="UP000295388">
    <property type="component" value="Unassembled WGS sequence"/>
</dbReference>
<evidence type="ECO:0000313" key="5">
    <source>
        <dbReference type="Proteomes" id="UP000295388"/>
    </source>
</evidence>
<dbReference type="Pfam" id="PF12146">
    <property type="entry name" value="Hydrolase_4"/>
    <property type="match status" value="1"/>
</dbReference>
<organism evidence="4 5">
    <name type="scientific">Kribbella caucasensis</name>
    <dbReference type="NCBI Taxonomy" id="2512215"/>
    <lineage>
        <taxon>Bacteria</taxon>
        <taxon>Bacillati</taxon>
        <taxon>Actinomycetota</taxon>
        <taxon>Actinomycetes</taxon>
        <taxon>Propionibacteriales</taxon>
        <taxon>Kribbellaceae</taxon>
        <taxon>Kribbella</taxon>
    </lineage>
</organism>
<dbReference type="GO" id="GO:0006355">
    <property type="term" value="P:regulation of DNA-templated transcription"/>
    <property type="evidence" value="ECO:0007669"/>
    <property type="project" value="InterPro"/>
</dbReference>
<dbReference type="GO" id="GO:0000160">
    <property type="term" value="P:phosphorelay signal transduction system"/>
    <property type="evidence" value="ECO:0007669"/>
    <property type="project" value="InterPro"/>
</dbReference>
<evidence type="ECO:0000259" key="3">
    <source>
        <dbReference type="PROSITE" id="PS51755"/>
    </source>
</evidence>
<dbReference type="PANTHER" id="PTHR43433">
    <property type="entry name" value="HYDROLASE, ALPHA/BETA FOLD FAMILY PROTEIN"/>
    <property type="match status" value="1"/>
</dbReference>
<keyword evidence="5" id="KW-1185">Reference proteome</keyword>
<evidence type="ECO:0000256" key="1">
    <source>
        <dbReference type="ARBA" id="ARBA00023125"/>
    </source>
</evidence>
<reference evidence="4 5" key="1">
    <citation type="submission" date="2019-03" db="EMBL/GenBank/DDBJ databases">
        <title>Genomic Encyclopedia of Type Strains, Phase III (KMG-III): the genomes of soil and plant-associated and newly described type strains.</title>
        <authorList>
            <person name="Whitman W."/>
        </authorList>
    </citation>
    <scope>NUCLEOTIDE SEQUENCE [LARGE SCALE GENOMIC DNA]</scope>
    <source>
        <strain evidence="4 5">VKM Ac-2527</strain>
    </source>
</reference>
<feature type="DNA-binding region" description="OmpR/PhoB-type" evidence="2">
    <location>
        <begin position="1"/>
        <end position="98"/>
    </location>
</feature>
<dbReference type="Pfam" id="PF00486">
    <property type="entry name" value="Trans_reg_C"/>
    <property type="match status" value="1"/>
</dbReference>
<dbReference type="Gene3D" id="1.10.10.10">
    <property type="entry name" value="Winged helix-like DNA-binding domain superfamily/Winged helix DNA-binding domain"/>
    <property type="match status" value="1"/>
</dbReference>
<dbReference type="PRINTS" id="PR00111">
    <property type="entry name" value="ABHYDROLASE"/>
</dbReference>
<keyword evidence="4" id="KW-0031">Aminopeptidase</keyword>